<evidence type="ECO:0000256" key="1">
    <source>
        <dbReference type="SAM" id="SignalP"/>
    </source>
</evidence>
<dbReference type="SUPFAM" id="SSF51445">
    <property type="entry name" value="(Trans)glycosidases"/>
    <property type="match status" value="1"/>
</dbReference>
<comment type="caution">
    <text evidence="2">The sequence shown here is derived from an EMBL/GenBank/DDBJ whole genome shotgun (WGS) entry which is preliminary data.</text>
</comment>
<name>A0AA40AZQ7_9PEZI</name>
<dbReference type="Gene3D" id="3.20.20.80">
    <property type="entry name" value="Glycosidases"/>
    <property type="match status" value="1"/>
</dbReference>
<dbReference type="PANTHER" id="PTHR31263:SF0">
    <property type="entry name" value="CELLULASE FAMILY PROTEIN (AFU_ORTHOLOGUE AFUA_5G14560)"/>
    <property type="match status" value="1"/>
</dbReference>
<dbReference type="InterPro" id="IPR017853">
    <property type="entry name" value="GH"/>
</dbReference>
<feature type="signal peptide" evidence="1">
    <location>
        <begin position="1"/>
        <end position="20"/>
    </location>
</feature>
<dbReference type="PANTHER" id="PTHR31263">
    <property type="entry name" value="CELLULASE FAMILY PROTEIN (AFU_ORTHOLOGUE AFUA_5G14560)"/>
    <property type="match status" value="1"/>
</dbReference>
<dbReference type="AlphaFoldDB" id="A0AA40AZQ7"/>
<accession>A0AA40AZQ7</accession>
<sequence length="461" mass="51040">MKTSAFVLGALAVLVTNCAGQRDTALPSNLQNGARWPHGPFRTSGRDIVNALGETVTWAGVNWPLSGESMVPEGLEWLSANEILSKVSSVGFNFIRMGYAIQMIDEIYDHGGIDVTLEASLVSALGATNGTRVATAIVANNLALGWTLDTPRFKIFSDITRLAARRGIFIHPDAHVSKAQWCCSHTDGDAWFGDTNFQTRNWTRALTYVANWAKNQTNVVSMSLRNEPRESWTVPTLNYNWHTFVGNMTAGANAVHAANPDLLITWSGMQFGEDLSALTSRKNLLTAACYKCTAIRDAHRRDPVYFSLSNQTWADKVVWELHLYPTSEDLDTGNCRMIEAGLYRNGFNALGIQPPAACNATLDCPAAPRLTPVILSEFGHQQDATLDTDIVQNCLKEYTKRYSVSWSMWSLAGSYRVREGVQGFGDAWGLTNYNWTGWQYPSGVESHWRPWVEAMNVTKLG</sequence>
<evidence type="ECO:0000313" key="3">
    <source>
        <dbReference type="Proteomes" id="UP001172102"/>
    </source>
</evidence>
<protein>
    <submittedName>
        <fullName evidence="2">Glycoside hydrolase superfamily</fullName>
    </submittedName>
</protein>
<gene>
    <name evidence="2" type="ORF">B0H67DRAFT_598388</name>
</gene>
<proteinExistence type="predicted"/>
<dbReference type="Proteomes" id="UP001172102">
    <property type="component" value="Unassembled WGS sequence"/>
</dbReference>
<reference evidence="2" key="1">
    <citation type="submission" date="2023-06" db="EMBL/GenBank/DDBJ databases">
        <title>Genome-scale phylogeny and comparative genomics of the fungal order Sordariales.</title>
        <authorList>
            <consortium name="Lawrence Berkeley National Laboratory"/>
            <person name="Hensen N."/>
            <person name="Bonometti L."/>
            <person name="Westerberg I."/>
            <person name="Brannstrom I.O."/>
            <person name="Guillou S."/>
            <person name="Cros-Aarteil S."/>
            <person name="Calhoun S."/>
            <person name="Haridas S."/>
            <person name="Kuo A."/>
            <person name="Mondo S."/>
            <person name="Pangilinan J."/>
            <person name="Riley R."/>
            <person name="Labutti K."/>
            <person name="Andreopoulos B."/>
            <person name="Lipzen A."/>
            <person name="Chen C."/>
            <person name="Yanf M."/>
            <person name="Daum C."/>
            <person name="Ng V."/>
            <person name="Clum A."/>
            <person name="Steindorff A."/>
            <person name="Ohm R."/>
            <person name="Martin F."/>
            <person name="Silar P."/>
            <person name="Natvig D."/>
            <person name="Lalanne C."/>
            <person name="Gautier V."/>
            <person name="Ament-Velasquez S.L."/>
            <person name="Kruys A."/>
            <person name="Hutchinson M.I."/>
            <person name="Powell A.J."/>
            <person name="Barry K."/>
            <person name="Miller A.N."/>
            <person name="Grigoriev I.V."/>
            <person name="Debuchy R."/>
            <person name="Gladieux P."/>
            <person name="Thoren M.H."/>
            <person name="Johannesson H."/>
        </authorList>
    </citation>
    <scope>NUCLEOTIDE SEQUENCE</scope>
    <source>
        <strain evidence="2">SMH4607-1</strain>
    </source>
</reference>
<keyword evidence="2" id="KW-0378">Hydrolase</keyword>
<organism evidence="2 3">
    <name type="scientific">Lasiosphaeris hirsuta</name>
    <dbReference type="NCBI Taxonomy" id="260670"/>
    <lineage>
        <taxon>Eukaryota</taxon>
        <taxon>Fungi</taxon>
        <taxon>Dikarya</taxon>
        <taxon>Ascomycota</taxon>
        <taxon>Pezizomycotina</taxon>
        <taxon>Sordariomycetes</taxon>
        <taxon>Sordariomycetidae</taxon>
        <taxon>Sordariales</taxon>
        <taxon>Lasiosphaeriaceae</taxon>
        <taxon>Lasiosphaeris</taxon>
    </lineage>
</organism>
<evidence type="ECO:0000313" key="2">
    <source>
        <dbReference type="EMBL" id="KAK0724952.1"/>
    </source>
</evidence>
<keyword evidence="3" id="KW-1185">Reference proteome</keyword>
<feature type="chain" id="PRO_5041340529" evidence="1">
    <location>
        <begin position="21"/>
        <end position="461"/>
    </location>
</feature>
<dbReference type="GO" id="GO:0016787">
    <property type="term" value="F:hydrolase activity"/>
    <property type="evidence" value="ECO:0007669"/>
    <property type="project" value="UniProtKB-KW"/>
</dbReference>
<keyword evidence="1" id="KW-0732">Signal</keyword>
<dbReference type="EMBL" id="JAUKUA010000002">
    <property type="protein sequence ID" value="KAK0724952.1"/>
    <property type="molecule type" value="Genomic_DNA"/>
</dbReference>